<evidence type="ECO:0000259" key="7">
    <source>
        <dbReference type="Pfam" id="PF17389"/>
    </source>
</evidence>
<feature type="domain" description="Alpha-L-rhamnosidase C-terminal" evidence="8">
    <location>
        <begin position="910"/>
        <end position="986"/>
    </location>
</feature>
<dbReference type="GO" id="GO:0005975">
    <property type="term" value="P:carbohydrate metabolic process"/>
    <property type="evidence" value="ECO:0007669"/>
    <property type="project" value="InterPro"/>
</dbReference>
<feature type="signal peptide" evidence="4">
    <location>
        <begin position="1"/>
        <end position="24"/>
    </location>
</feature>
<reference evidence="10" key="1">
    <citation type="submission" date="2015-02" db="EMBL/GenBank/DDBJ databases">
        <title>Description and complete genome sequence of the first cultured representative of the subdivision 5 of the Verrucomicrobia phylum.</title>
        <authorList>
            <person name="Spring S."/>
            <person name="Bunk B."/>
            <person name="Sproer C."/>
            <person name="Klenk H.-P."/>
        </authorList>
    </citation>
    <scope>NUCLEOTIDE SEQUENCE [LARGE SCALE GENOMIC DNA]</scope>
    <source>
        <strain evidence="10">L21-Fru-AB</strain>
    </source>
</reference>
<keyword evidence="10" id="KW-1185">Reference proteome</keyword>
<feature type="domain" description="Bacterial alpha-L-rhamnosidase N-terminal" evidence="6">
    <location>
        <begin position="220"/>
        <end position="393"/>
    </location>
</feature>
<proteinExistence type="predicted"/>
<dbReference type="Pfam" id="PF17389">
    <property type="entry name" value="Bac_rhamnosid6H"/>
    <property type="match status" value="1"/>
</dbReference>
<dbReference type="InterPro" id="IPR012341">
    <property type="entry name" value="6hp_glycosidase-like_sf"/>
</dbReference>
<dbReference type="KEGG" id="vbl:L21SP4_00534"/>
<evidence type="ECO:0000256" key="1">
    <source>
        <dbReference type="ARBA" id="ARBA00001445"/>
    </source>
</evidence>
<evidence type="ECO:0000259" key="6">
    <source>
        <dbReference type="Pfam" id="PF08531"/>
    </source>
</evidence>
<dbReference type="InterPro" id="IPR008902">
    <property type="entry name" value="Rhamnosid_concanavalin"/>
</dbReference>
<dbReference type="SUPFAM" id="SSF49265">
    <property type="entry name" value="Fibronectin type III"/>
    <property type="match status" value="1"/>
</dbReference>
<accession>A0A0G3EBI6</accession>
<dbReference type="Gene3D" id="2.60.420.10">
    <property type="entry name" value="Maltose phosphorylase, domain 3"/>
    <property type="match status" value="1"/>
</dbReference>
<dbReference type="InterPro" id="IPR008928">
    <property type="entry name" value="6-hairpin_glycosidase_sf"/>
</dbReference>
<dbReference type="InterPro" id="IPR013737">
    <property type="entry name" value="Bac_rhamnosid_N"/>
</dbReference>
<evidence type="ECO:0000313" key="9">
    <source>
        <dbReference type="EMBL" id="AKJ63806.1"/>
    </source>
</evidence>
<dbReference type="OrthoDB" id="9761045at2"/>
<reference evidence="9 10" key="2">
    <citation type="journal article" date="2016" name="ISME J.">
        <title>Characterization of the first cultured representative of Verrucomicrobia subdivision 5 indicates the proposal of a novel phylum.</title>
        <authorList>
            <person name="Spring S."/>
            <person name="Bunk B."/>
            <person name="Sproer C."/>
            <person name="Schumann P."/>
            <person name="Rohde M."/>
            <person name="Tindall B.J."/>
            <person name="Klenk H.P."/>
        </authorList>
    </citation>
    <scope>NUCLEOTIDE SEQUENCE [LARGE SCALE GENOMIC DNA]</scope>
    <source>
        <strain evidence="9 10">L21-Fru-AB</strain>
    </source>
</reference>
<organism evidence="9 10">
    <name type="scientific">Kiritimatiella glycovorans</name>
    <dbReference type="NCBI Taxonomy" id="1307763"/>
    <lineage>
        <taxon>Bacteria</taxon>
        <taxon>Pseudomonadati</taxon>
        <taxon>Kiritimatiellota</taxon>
        <taxon>Kiritimatiellia</taxon>
        <taxon>Kiritimatiellales</taxon>
        <taxon>Kiritimatiellaceae</taxon>
        <taxon>Kiritimatiella</taxon>
    </lineage>
</organism>
<evidence type="ECO:0000259" key="5">
    <source>
        <dbReference type="Pfam" id="PF05592"/>
    </source>
</evidence>
<dbReference type="EMBL" id="CP010904">
    <property type="protein sequence ID" value="AKJ63806.1"/>
    <property type="molecule type" value="Genomic_DNA"/>
</dbReference>
<dbReference type="Proteomes" id="UP000035268">
    <property type="component" value="Chromosome"/>
</dbReference>
<evidence type="ECO:0000256" key="3">
    <source>
        <dbReference type="ARBA" id="ARBA00022801"/>
    </source>
</evidence>
<protein>
    <recommendedName>
        <fullName evidence="2">alpha-L-rhamnosidase</fullName>
        <ecNumber evidence="2">3.2.1.40</ecNumber>
    </recommendedName>
</protein>
<dbReference type="PIRSF" id="PIRSF010631">
    <property type="entry name" value="A-rhamnsds"/>
    <property type="match status" value="1"/>
</dbReference>
<dbReference type="InterPro" id="IPR035398">
    <property type="entry name" value="Bac_rhamnosid_C"/>
</dbReference>
<dbReference type="Gene3D" id="1.50.10.10">
    <property type="match status" value="1"/>
</dbReference>
<dbReference type="InterPro" id="IPR016007">
    <property type="entry name" value="Alpha_rhamnosid"/>
</dbReference>
<dbReference type="Gene3D" id="2.60.40.10">
    <property type="entry name" value="Immunoglobulins"/>
    <property type="match status" value="1"/>
</dbReference>
<dbReference type="InterPro" id="IPR036116">
    <property type="entry name" value="FN3_sf"/>
</dbReference>
<dbReference type="Pfam" id="PF25788">
    <property type="entry name" value="Ig_Rha78A_N"/>
    <property type="match status" value="1"/>
</dbReference>
<evidence type="ECO:0000256" key="4">
    <source>
        <dbReference type="SAM" id="SignalP"/>
    </source>
</evidence>
<feature type="domain" description="Alpha-L-rhamnosidase concanavalin-like" evidence="5">
    <location>
        <begin position="404"/>
        <end position="503"/>
    </location>
</feature>
<dbReference type="Pfam" id="PF05592">
    <property type="entry name" value="Bac_rhamnosid"/>
    <property type="match status" value="1"/>
</dbReference>
<dbReference type="SUPFAM" id="SSF48208">
    <property type="entry name" value="Six-hairpin glycosidases"/>
    <property type="match status" value="1"/>
</dbReference>
<dbReference type="Gene3D" id="2.60.120.260">
    <property type="entry name" value="Galactose-binding domain-like"/>
    <property type="match status" value="2"/>
</dbReference>
<sequence length="1019" mass="114590" precursor="true">MKHKFADGFCIAACALLVSMTAAAAPCGMSVEGRTGAVCVDTPQPRFSWRLDEEGYGVRQTAYRIQVEADDDGRTVWDSGRVESGEQLWIEYAGQPLKPSSAYRWRVRTWTGDGKSGWSGWASFDTALLSDGGWEASWIRAPYDRWAGRSGFRPYDRLLDTPEIKAHAWVPDAPWIETWVEKATLHSHRIPKEKQADFQRDRLYEIQPAPMFRREFRIHKRIRRAVLHYCGLGLAEFYVNGSKIGNTTFDPAFTDYDERALYLSYDVTDELLPGVNAIGAILGEGWYGQSLAYATLKETPRYGDPGLIAQLELIYEDGTRERVVTDDSWTCTLEGPVVKNGIWCGEVHDARREMAGWSEPGFEGGEAWTAAKTVEPLSPRLEAQNVEPIRVVETTETKSIMHPKPDVWVVDLGRILTGVVRLRVENQPAGTPILLTYGQSLDRDGTVYGTGHMSVTANNADLYVCRGDAEETWTPRFTFNAFRYVQIEGLIGEPHLETISGLFTSTDMPEAGRFQCSEPLLNELHHALVRTVQGNTRHMYSDTPTRERTGWMTWPNARAIMDNFNSYSYWDKYIADWRTSAGRAPIGGHASAWGSDRDQIRFDSGRKGEIMENVGPGMAPGRRSSNIPEQRISNAMYPWETYVRYGDRNLIRDHYEIAKGTVDLLAETRIEGLVFSAVGDWHDAVKEDLNIGLRRERGLERDDTFGRIGGGYPVHTPGRICGTVHLYLAARALSDTAEELGKAEDAEKYDALAEDLKAAFNRAYLDPQTGRYSYTTPEGNTYESQTMYGYALYHDLVPKEKREQTMRRFLEHIAEYDGHFTSGQLGTDRVLKALTVGGHEETAMKMLTAEGFPGFRYMLSFGSETTWETWGEAVLNATPEGSEHIIRANRPQEHCQWTAVDTWFYEYVLGIRPDPEQPGYGHFTLKPYMVRQLESARGSYESPRGRIVSEWSCSKGVFEWTVEVPANATATLYAPCGRDGVKVAEGEAGILDREKPANGRQRLEVGSGRYRISASLPGA</sequence>
<evidence type="ECO:0000313" key="10">
    <source>
        <dbReference type="Proteomes" id="UP000035268"/>
    </source>
</evidence>
<feature type="domain" description="Alpha-L-rhamnosidase six-hairpin glycosidase" evidence="7">
    <location>
        <begin position="510"/>
        <end position="908"/>
    </location>
</feature>
<gene>
    <name evidence="9" type="ORF">L21SP4_00534</name>
</gene>
<comment type="catalytic activity">
    <reaction evidence="1">
        <text>Hydrolysis of terminal non-reducing alpha-L-rhamnose residues in alpha-L-rhamnosides.</text>
        <dbReference type="EC" id="3.2.1.40"/>
    </reaction>
</comment>
<dbReference type="Pfam" id="PF08531">
    <property type="entry name" value="Bac_rhamnosid_N"/>
    <property type="match status" value="1"/>
</dbReference>
<dbReference type="STRING" id="1307763.L21SP4_00534"/>
<dbReference type="InterPro" id="IPR035396">
    <property type="entry name" value="Bac_rhamnosid6H"/>
</dbReference>
<evidence type="ECO:0000256" key="2">
    <source>
        <dbReference type="ARBA" id="ARBA00012652"/>
    </source>
</evidence>
<dbReference type="PANTHER" id="PTHR33307">
    <property type="entry name" value="ALPHA-RHAMNOSIDASE (EUROFUNG)"/>
    <property type="match status" value="1"/>
</dbReference>
<keyword evidence="3" id="KW-0378">Hydrolase</keyword>
<dbReference type="RefSeq" id="WP_160300644.1">
    <property type="nucleotide sequence ID" value="NZ_CP010904.1"/>
</dbReference>
<name>A0A0G3EBI6_9BACT</name>
<evidence type="ECO:0000259" key="8">
    <source>
        <dbReference type="Pfam" id="PF17390"/>
    </source>
</evidence>
<dbReference type="AlphaFoldDB" id="A0A0G3EBI6"/>
<dbReference type="Pfam" id="PF17390">
    <property type="entry name" value="Bac_rhamnosid_C"/>
    <property type="match status" value="1"/>
</dbReference>
<dbReference type="EC" id="3.2.1.40" evidence="2"/>
<feature type="chain" id="PRO_5005184061" description="alpha-L-rhamnosidase" evidence="4">
    <location>
        <begin position="25"/>
        <end position="1019"/>
    </location>
</feature>
<dbReference type="InterPro" id="IPR013783">
    <property type="entry name" value="Ig-like_fold"/>
</dbReference>
<keyword evidence="4" id="KW-0732">Signal</keyword>
<dbReference type="PANTHER" id="PTHR33307:SF6">
    <property type="entry name" value="ALPHA-RHAMNOSIDASE (EUROFUNG)-RELATED"/>
    <property type="match status" value="1"/>
</dbReference>
<dbReference type="GO" id="GO:0030596">
    <property type="term" value="F:alpha-L-rhamnosidase activity"/>
    <property type="evidence" value="ECO:0007669"/>
    <property type="project" value="UniProtKB-EC"/>
</dbReference>